<evidence type="ECO:0000259" key="1">
    <source>
        <dbReference type="Pfam" id="PF13454"/>
    </source>
</evidence>
<dbReference type="InterPro" id="IPR038732">
    <property type="entry name" value="HpyO/CreE_NAD-binding"/>
</dbReference>
<dbReference type="PANTHER" id="PTHR40254:SF1">
    <property type="entry name" value="BLR0577 PROTEIN"/>
    <property type="match status" value="1"/>
</dbReference>
<dbReference type="PANTHER" id="PTHR40254">
    <property type="entry name" value="BLR0577 PROTEIN"/>
    <property type="match status" value="1"/>
</dbReference>
<evidence type="ECO:0000313" key="2">
    <source>
        <dbReference type="EMBL" id="MCQ8277522.1"/>
    </source>
</evidence>
<dbReference type="SUPFAM" id="SSF51905">
    <property type="entry name" value="FAD/NAD(P)-binding domain"/>
    <property type="match status" value="2"/>
</dbReference>
<feature type="domain" description="FAD-dependent urate hydroxylase HpyO/Asp monooxygenase CreE-like FAD/NAD(P)-binding" evidence="1">
    <location>
        <begin position="21"/>
        <end position="174"/>
    </location>
</feature>
<evidence type="ECO:0000313" key="3">
    <source>
        <dbReference type="Proteomes" id="UP001524587"/>
    </source>
</evidence>
<dbReference type="InterPro" id="IPR036188">
    <property type="entry name" value="FAD/NAD-bd_sf"/>
</dbReference>
<dbReference type="Pfam" id="PF13454">
    <property type="entry name" value="NAD_binding_9"/>
    <property type="match status" value="1"/>
</dbReference>
<sequence>MIAAAPCPPIPAPPRSAALILVGAGLSGAAFLAHLLRDHPGLCGRVLVLEPRRRLGAGLAYATCDPAHRVNVSAGRMSLFPDQPSHFADWLSRTGAAGRDREALSADGSLHPRRALFGRYVHETVSAQIAAATLEVVRLRESAISAEPGPEGWSVTLETGDRWRAPLMVLAVGHSAPDLPAPLRSLAADPRLVADPWARDALAGIAPEAAVLVVGTGLTGCDVIASLRARGHRGRVLMVSRRGLLPRPRTPLPVESFGRFDDRPSVTARALLRRVRAAVAAAAALGRPWEDVVAALREQAGPVWGSLPVVEKRRLLRHARPFWDVHRFQCAPQIDRAVADGLASGWLSVRAASLVAAAADTEAIRVRIGPRGGGSEEVSVAAVVNCTGPGHRSVVESHPLLRALAKRGVLRADPCRLGIDVDGTSRVLGHDGVPAPGLFVAGPLARFAHGELMGLPQVALQPRDVAASVAAIWPRDRAERLSRAAAAERSGQ</sequence>
<accession>A0ABT1W3T6</accession>
<reference evidence="2 3" key="1">
    <citation type="submission" date="2022-06" db="EMBL/GenBank/DDBJ databases">
        <title>Endosaccharibacter gen. nov., sp. nov., endophytic bacteria isolated from sugarcane.</title>
        <authorList>
            <person name="Pitiwittayakul N."/>
            <person name="Yukphan P."/>
            <person name="Charoenyingcharoen P."/>
            <person name="Tanasupawat S."/>
        </authorList>
    </citation>
    <scope>NUCLEOTIDE SEQUENCE [LARGE SCALE GENOMIC DNA]</scope>
    <source>
        <strain evidence="2 3">KSS8</strain>
    </source>
</reference>
<dbReference type="RefSeq" id="WP_422862966.1">
    <property type="nucleotide sequence ID" value="NZ_JAMSKV010000002.1"/>
</dbReference>
<name>A0ABT1W3T6_9PROT</name>
<keyword evidence="3" id="KW-1185">Reference proteome</keyword>
<dbReference type="EMBL" id="JAMSKV010000002">
    <property type="protein sequence ID" value="MCQ8277522.1"/>
    <property type="molecule type" value="Genomic_DNA"/>
</dbReference>
<dbReference type="Gene3D" id="3.50.50.60">
    <property type="entry name" value="FAD/NAD(P)-binding domain"/>
    <property type="match status" value="1"/>
</dbReference>
<protein>
    <submittedName>
        <fullName evidence="2">FAD/NAD(P)-binding protein</fullName>
    </submittedName>
</protein>
<organism evidence="2 3">
    <name type="scientific">Endosaccharibacter trunci</name>
    <dbReference type="NCBI Taxonomy" id="2812733"/>
    <lineage>
        <taxon>Bacteria</taxon>
        <taxon>Pseudomonadati</taxon>
        <taxon>Pseudomonadota</taxon>
        <taxon>Alphaproteobacteria</taxon>
        <taxon>Acetobacterales</taxon>
        <taxon>Acetobacteraceae</taxon>
        <taxon>Endosaccharibacter</taxon>
    </lineage>
</organism>
<proteinExistence type="predicted"/>
<dbReference type="InterPro" id="IPR052189">
    <property type="entry name" value="L-asp_N-monooxygenase_NS-form"/>
</dbReference>
<comment type="caution">
    <text evidence="2">The sequence shown here is derived from an EMBL/GenBank/DDBJ whole genome shotgun (WGS) entry which is preliminary data.</text>
</comment>
<dbReference type="Proteomes" id="UP001524587">
    <property type="component" value="Unassembled WGS sequence"/>
</dbReference>
<gene>
    <name evidence="2" type="ORF">NFI95_03535</name>
</gene>